<proteinExistence type="predicted"/>
<dbReference type="EMBL" id="LAZR01044939">
    <property type="protein sequence ID" value="KKL02892.1"/>
    <property type="molecule type" value="Genomic_DNA"/>
</dbReference>
<evidence type="ECO:0008006" key="2">
    <source>
        <dbReference type="Google" id="ProtNLM"/>
    </source>
</evidence>
<name>A0A0F9A1N3_9ZZZZ</name>
<organism evidence="1">
    <name type="scientific">marine sediment metagenome</name>
    <dbReference type="NCBI Taxonomy" id="412755"/>
    <lineage>
        <taxon>unclassified sequences</taxon>
        <taxon>metagenomes</taxon>
        <taxon>ecological metagenomes</taxon>
    </lineage>
</organism>
<dbReference type="AlphaFoldDB" id="A0A0F9A1N3"/>
<protein>
    <recommendedName>
        <fullName evidence="2">LysM domain-containing protein</fullName>
    </recommendedName>
</protein>
<reference evidence="1" key="1">
    <citation type="journal article" date="2015" name="Nature">
        <title>Complex archaea that bridge the gap between prokaryotes and eukaryotes.</title>
        <authorList>
            <person name="Spang A."/>
            <person name="Saw J.H."/>
            <person name="Jorgensen S.L."/>
            <person name="Zaremba-Niedzwiedzka K."/>
            <person name="Martijn J."/>
            <person name="Lind A.E."/>
            <person name="van Eijk R."/>
            <person name="Schleper C."/>
            <person name="Guy L."/>
            <person name="Ettema T.J."/>
        </authorList>
    </citation>
    <scope>NUCLEOTIDE SEQUENCE</scope>
</reference>
<evidence type="ECO:0000313" key="1">
    <source>
        <dbReference type="EMBL" id="KKL02892.1"/>
    </source>
</evidence>
<comment type="caution">
    <text evidence="1">The sequence shown here is derived from an EMBL/GenBank/DDBJ whole genome shotgun (WGS) entry which is preliminary data.</text>
</comment>
<sequence>MKLSYLLLLVILGCATKPVEVVPAPAKKLADSTQDAVYARPYIVQHGDWLSKIALAEYGDPRAWILIFHDNRGTMRGVGNLRIGSNLRVRRG</sequence>
<gene>
    <name evidence="1" type="ORF">LCGC14_2626330</name>
</gene>
<accession>A0A0F9A1N3</accession>